<dbReference type="GO" id="GO:0006890">
    <property type="term" value="P:retrograde vesicle-mediated transport, Golgi to endoplasmic reticulum"/>
    <property type="evidence" value="ECO:0007669"/>
    <property type="project" value="InterPro"/>
</dbReference>
<dbReference type="EMBL" id="FJOF01000001">
    <property type="protein sequence ID" value="CZR34750.1"/>
    <property type="molecule type" value="Genomic_DNA"/>
</dbReference>
<evidence type="ECO:0000256" key="10">
    <source>
        <dbReference type="SAM" id="Coils"/>
    </source>
</evidence>
<evidence type="ECO:0000256" key="6">
    <source>
        <dbReference type="ARBA" id="ARBA00022989"/>
    </source>
</evidence>
<dbReference type="Proteomes" id="UP000183971">
    <property type="component" value="Unassembled WGS sequence"/>
</dbReference>
<comment type="subcellular location">
    <subcellularLocation>
        <location evidence="1">Endoplasmic reticulum membrane</location>
        <topology evidence="1">Single-pass type IV membrane protein</topology>
    </subcellularLocation>
</comment>
<evidence type="ECO:0000256" key="1">
    <source>
        <dbReference type="ARBA" id="ARBA00004163"/>
    </source>
</evidence>
<evidence type="ECO:0000256" key="5">
    <source>
        <dbReference type="ARBA" id="ARBA00022892"/>
    </source>
</evidence>
<feature type="region of interest" description="Disordered" evidence="11">
    <location>
        <begin position="130"/>
        <end position="177"/>
    </location>
</feature>
<keyword evidence="6" id="KW-1133">Transmembrane helix</keyword>
<organism evidence="13 14">
    <name type="scientific">Fusarium proliferatum (strain ET1)</name>
    <name type="common">Orchid endophyte fungus</name>
    <dbReference type="NCBI Taxonomy" id="1227346"/>
    <lineage>
        <taxon>Eukaryota</taxon>
        <taxon>Fungi</taxon>
        <taxon>Dikarya</taxon>
        <taxon>Ascomycota</taxon>
        <taxon>Pezizomycotina</taxon>
        <taxon>Sordariomycetes</taxon>
        <taxon>Hypocreomycetidae</taxon>
        <taxon>Hypocreales</taxon>
        <taxon>Nectriaceae</taxon>
        <taxon>Fusarium</taxon>
        <taxon>Fusarium fujikuroi species complex</taxon>
    </lineage>
</organism>
<protein>
    <submittedName>
        <fullName evidence="13">Related to protein transport membrane glycoprotein Sec20</fullName>
    </submittedName>
</protein>
<keyword evidence="5" id="KW-0931">ER-Golgi transport</keyword>
<comment type="caution">
    <text evidence="13">The sequence shown here is derived from an EMBL/GenBank/DDBJ whole genome shotgun (WGS) entry which is preliminary data.</text>
</comment>
<evidence type="ECO:0000313" key="14">
    <source>
        <dbReference type="Proteomes" id="UP000183971"/>
    </source>
</evidence>
<feature type="coiled-coil region" evidence="10">
    <location>
        <begin position="59"/>
        <end position="96"/>
    </location>
</feature>
<evidence type="ECO:0000256" key="8">
    <source>
        <dbReference type="ARBA" id="ARBA00023136"/>
    </source>
</evidence>
<feature type="domain" description="Sec20 C-terminal" evidence="12">
    <location>
        <begin position="176"/>
        <end position="264"/>
    </location>
</feature>
<dbReference type="GO" id="GO:0005789">
    <property type="term" value="C:endoplasmic reticulum membrane"/>
    <property type="evidence" value="ECO:0007669"/>
    <property type="project" value="UniProtKB-SubCell"/>
</dbReference>
<feature type="coiled-coil region" evidence="10">
    <location>
        <begin position="3"/>
        <end position="33"/>
    </location>
</feature>
<dbReference type="GO" id="GO:0005484">
    <property type="term" value="F:SNAP receptor activity"/>
    <property type="evidence" value="ECO:0007669"/>
    <property type="project" value="InterPro"/>
</dbReference>
<feature type="region of interest" description="Disordered" evidence="11">
    <location>
        <begin position="351"/>
        <end position="385"/>
    </location>
</feature>
<feature type="compositionally biased region" description="Polar residues" evidence="11">
    <location>
        <begin position="130"/>
        <end position="140"/>
    </location>
</feature>
<evidence type="ECO:0000256" key="11">
    <source>
        <dbReference type="SAM" id="MobiDB-lite"/>
    </source>
</evidence>
<dbReference type="PANTHER" id="PTHR12825">
    <property type="entry name" value="BNIP1-RELATED"/>
    <property type="match status" value="1"/>
</dbReference>
<dbReference type="GO" id="GO:0031201">
    <property type="term" value="C:SNARE complex"/>
    <property type="evidence" value="ECO:0007669"/>
    <property type="project" value="TreeGrafter"/>
</dbReference>
<evidence type="ECO:0000256" key="2">
    <source>
        <dbReference type="ARBA" id="ARBA00022448"/>
    </source>
</evidence>
<accession>A0A1L7V649</accession>
<evidence type="ECO:0000256" key="9">
    <source>
        <dbReference type="ARBA" id="ARBA00037934"/>
    </source>
</evidence>
<reference evidence="14" key="1">
    <citation type="journal article" date="2016" name="Genome Biol. Evol.">
        <title>Comparative 'omics' of the Fusarium fujikuroi species complex highlights differences in genetic potential and metabolite synthesis.</title>
        <authorList>
            <person name="Niehaus E.-M."/>
            <person name="Muensterkoetter M."/>
            <person name="Proctor R.H."/>
            <person name="Brown D.W."/>
            <person name="Sharon A."/>
            <person name="Idan Y."/>
            <person name="Oren-Young L."/>
            <person name="Sieber C.M."/>
            <person name="Novak O."/>
            <person name="Pencik A."/>
            <person name="Tarkowska D."/>
            <person name="Hromadova K."/>
            <person name="Freeman S."/>
            <person name="Maymon M."/>
            <person name="Elazar M."/>
            <person name="Youssef S.A."/>
            <person name="El-Shabrawy E.S.M."/>
            <person name="Shalaby A.B.A."/>
            <person name="Houterman P."/>
            <person name="Brock N.L."/>
            <person name="Burkhardt I."/>
            <person name="Tsavkelova E.A."/>
            <person name="Dickschat J.S."/>
            <person name="Galuszka P."/>
            <person name="Gueldener U."/>
            <person name="Tudzynski B."/>
        </authorList>
    </citation>
    <scope>NUCLEOTIDE SEQUENCE [LARGE SCALE GENOMIC DNA]</scope>
    <source>
        <strain evidence="14">ET1</strain>
    </source>
</reference>
<keyword evidence="7 10" id="KW-0175">Coiled coil</keyword>
<comment type="similarity">
    <text evidence="9">Belongs to the SEC20 family.</text>
</comment>
<evidence type="ECO:0000256" key="7">
    <source>
        <dbReference type="ARBA" id="ARBA00023054"/>
    </source>
</evidence>
<proteinExistence type="inferred from homology"/>
<dbReference type="GeneID" id="42046017"/>
<keyword evidence="3" id="KW-0812">Transmembrane</keyword>
<dbReference type="Pfam" id="PF03908">
    <property type="entry name" value="Sec20"/>
    <property type="match status" value="1"/>
</dbReference>
<dbReference type="InterPro" id="IPR056173">
    <property type="entry name" value="Sec20_C"/>
</dbReference>
<evidence type="ECO:0000313" key="13">
    <source>
        <dbReference type="EMBL" id="CZR34750.1"/>
    </source>
</evidence>
<keyword evidence="14" id="KW-1185">Reference proteome</keyword>
<keyword evidence="2" id="KW-0813">Transport</keyword>
<evidence type="ECO:0000256" key="3">
    <source>
        <dbReference type="ARBA" id="ARBA00022692"/>
    </source>
</evidence>
<gene>
    <name evidence="13" type="ORF">FPRO_01129</name>
</gene>
<evidence type="ECO:0000259" key="12">
    <source>
        <dbReference type="Pfam" id="PF03908"/>
    </source>
</evidence>
<keyword evidence="8" id="KW-0472">Membrane</keyword>
<sequence>MSFEGLQERLTALQETTTQLKELIDRLATLKFQPGSVPLTTDEESSESGELSAEITSTLRDGEEEQELLQEEVEFLRGAEHDKDRLKESVEKIGKELASCRLSFRKARLSAKHSLAQAQRREREILLTSFSQPTSETNSLYPDDEKTARPTRHQQNVQKQQSSLTEEDQQNVGASANVTNALRRTHDLIQAELARSEFAHETLTESSAALKQLNESYGSLDTMLASSKDLLGTLLRSQKSDTWYLQTTFYMLACTLGWLLFRRLLYGPMWWIVWLPLRLMFGLGTSAGSAVMHAGSGQGQVKEAGQASKGVPVEGLPDDELPTAKVDTEKQAEVFEEVDKILNVVREADELGNIPGGDEDNIGNPKKRMWEEPEVAEQQRPRDEL</sequence>
<dbReference type="PANTHER" id="PTHR12825:SF0">
    <property type="entry name" value="VESICLE TRANSPORT PROTEIN SEC20"/>
    <property type="match status" value="1"/>
</dbReference>
<feature type="compositionally biased region" description="Polar residues" evidence="11">
    <location>
        <begin position="153"/>
        <end position="177"/>
    </location>
</feature>
<dbReference type="RefSeq" id="XP_031075343.1">
    <property type="nucleotide sequence ID" value="XM_031218759.1"/>
</dbReference>
<name>A0A1L7V649_FUSPR</name>
<dbReference type="VEuPathDB" id="FungiDB:FPRO_01129"/>
<dbReference type="InterPro" id="IPR005606">
    <property type="entry name" value="Sec20"/>
</dbReference>
<keyword evidence="4" id="KW-0256">Endoplasmic reticulum</keyword>
<dbReference type="AlphaFoldDB" id="A0A1L7V649"/>
<evidence type="ECO:0000256" key="4">
    <source>
        <dbReference type="ARBA" id="ARBA00022824"/>
    </source>
</evidence>